<name>A0ABS8EHU9_9ACTN</name>
<dbReference type="InterPro" id="IPR050570">
    <property type="entry name" value="Cell_wall_metabolism_enzyme"/>
</dbReference>
<feature type="signal peptide" evidence="4">
    <location>
        <begin position="1"/>
        <end position="37"/>
    </location>
</feature>
<evidence type="ECO:0000256" key="2">
    <source>
        <dbReference type="ARBA" id="ARBA00022801"/>
    </source>
</evidence>
<organism evidence="8 9">
    <name type="scientific">Streptomyces flavotricini</name>
    <dbReference type="NCBI Taxonomy" id="66888"/>
    <lineage>
        <taxon>Bacteria</taxon>
        <taxon>Bacillati</taxon>
        <taxon>Actinomycetota</taxon>
        <taxon>Actinomycetes</taxon>
        <taxon>Kitasatosporales</taxon>
        <taxon>Streptomycetaceae</taxon>
        <taxon>Streptomyces</taxon>
    </lineage>
</organism>
<dbReference type="Proteomes" id="UP001520654">
    <property type="component" value="Unassembled WGS sequence"/>
</dbReference>
<feature type="compositionally biased region" description="Basic residues" evidence="3">
    <location>
        <begin position="208"/>
        <end position="225"/>
    </location>
</feature>
<proteinExistence type="inferred from homology"/>
<feature type="compositionally biased region" description="Polar residues" evidence="3">
    <location>
        <begin position="280"/>
        <end position="289"/>
    </location>
</feature>
<feature type="region of interest" description="Disordered" evidence="3">
    <location>
        <begin position="208"/>
        <end position="321"/>
    </location>
</feature>
<evidence type="ECO:0000259" key="5">
    <source>
        <dbReference type="Pfam" id="PF01476"/>
    </source>
</evidence>
<evidence type="ECO:0000256" key="1">
    <source>
        <dbReference type="ARBA" id="ARBA00010830"/>
    </source>
</evidence>
<gene>
    <name evidence="8" type="ORF">K7B10_39410</name>
</gene>
<dbReference type="CDD" id="cd13925">
    <property type="entry name" value="RPF"/>
    <property type="match status" value="1"/>
</dbReference>
<evidence type="ECO:0000313" key="8">
    <source>
        <dbReference type="EMBL" id="MCC0100722.1"/>
    </source>
</evidence>
<dbReference type="Gene3D" id="1.10.530.10">
    <property type="match status" value="1"/>
</dbReference>
<sequence length="463" mass="48983">MHYRRALAPRSSFKQRTLLAVAAATVSLALASPLAHAASTDTWDKVAECESSGNWSTNSGNGFYGGMQFTAATWAAFGGHDHAPQAHQASKEAQIAVAEKVLAKQGPQAWPVCSVTAGLTRKSETPAPATTPIPTPDTTAPSEPSTTPTDSQACEANGAFTVKHGDTLNNLASRLCVGWEDLRDENAIPDYTDPDENLRPGMIIKHRHGHHAHHGHKPHGRHAHGQHPIQQDADPTAQPEQNPTEPHPIAPETGQNPKPAPTQDPMLPPEREAEPDTTAPEPQTEQKTTAPKPEAEQNTIPKPEQNTPTSEPKQASGPVQPANAELNTTAMGTMPVMGGVVTTPYKQPGPWAAGFHTGIDFPVRTGTSVVAAADGTVVTAGWQGSYGNAVIIKHPSGMYTLYAHLKSASVRQGDSVDKAQEIGLSGSTGNSTGPHLHFEARTSNNYSGHTDPVAFLRSLGVKI</sequence>
<evidence type="ECO:0000313" key="9">
    <source>
        <dbReference type="Proteomes" id="UP001520654"/>
    </source>
</evidence>
<keyword evidence="4" id="KW-0732">Signal</keyword>
<dbReference type="PANTHER" id="PTHR21666">
    <property type="entry name" value="PEPTIDASE-RELATED"/>
    <property type="match status" value="1"/>
</dbReference>
<protein>
    <submittedName>
        <fullName evidence="8">Peptidoglycan DD-metalloendopeptidase family protein</fullName>
    </submittedName>
</protein>
<feature type="domain" description="LysM" evidence="5">
    <location>
        <begin position="161"/>
        <end position="205"/>
    </location>
</feature>
<evidence type="ECO:0000256" key="3">
    <source>
        <dbReference type="SAM" id="MobiDB-lite"/>
    </source>
</evidence>
<dbReference type="InterPro" id="IPR036779">
    <property type="entry name" value="LysM_dom_sf"/>
</dbReference>
<dbReference type="InterPro" id="IPR018392">
    <property type="entry name" value="LysM"/>
</dbReference>
<feature type="compositionally biased region" description="Pro residues" evidence="3">
    <location>
        <begin position="258"/>
        <end position="268"/>
    </location>
</feature>
<keyword evidence="9" id="KW-1185">Reference proteome</keyword>
<evidence type="ECO:0000259" key="6">
    <source>
        <dbReference type="Pfam" id="PF01551"/>
    </source>
</evidence>
<keyword evidence="2" id="KW-0378">Hydrolase</keyword>
<feature type="compositionally biased region" description="Low complexity" evidence="3">
    <location>
        <begin position="136"/>
        <end position="151"/>
    </location>
</feature>
<feature type="compositionally biased region" description="Polar residues" evidence="3">
    <location>
        <begin position="296"/>
        <end position="313"/>
    </location>
</feature>
<dbReference type="InterPro" id="IPR011055">
    <property type="entry name" value="Dup_hybrid_motif"/>
</dbReference>
<reference evidence="8 9" key="1">
    <citation type="submission" date="2021-08" db="EMBL/GenBank/DDBJ databases">
        <title>Genomic Architecture of Streptomyces flavotricini NGL1 and Streptomyces erythrochromogenes HMS4 With Differential Plant Beneficial attributes and laccase production capabilities.</title>
        <authorList>
            <person name="Salwan R."/>
            <person name="Kaur R."/>
            <person name="Sharma V."/>
        </authorList>
    </citation>
    <scope>NUCLEOTIDE SEQUENCE [LARGE SCALE GENOMIC DNA]</scope>
    <source>
        <strain evidence="8 9">NGL1</strain>
    </source>
</reference>
<dbReference type="Pfam" id="PF01551">
    <property type="entry name" value="Peptidase_M23"/>
    <property type="match status" value="1"/>
</dbReference>
<feature type="domain" description="M23ase beta-sheet core" evidence="6">
    <location>
        <begin position="355"/>
        <end position="445"/>
    </location>
</feature>
<dbReference type="PANTHER" id="PTHR21666:SF270">
    <property type="entry name" value="MUREIN HYDROLASE ACTIVATOR ENVC"/>
    <property type="match status" value="1"/>
</dbReference>
<dbReference type="EMBL" id="JAINUL010000001">
    <property type="protein sequence ID" value="MCC0100722.1"/>
    <property type="molecule type" value="Genomic_DNA"/>
</dbReference>
<dbReference type="SUPFAM" id="SSF51261">
    <property type="entry name" value="Duplicated hybrid motif"/>
    <property type="match status" value="1"/>
</dbReference>
<dbReference type="Gene3D" id="3.10.350.10">
    <property type="entry name" value="LysM domain"/>
    <property type="match status" value="1"/>
</dbReference>
<dbReference type="RefSeq" id="WP_308284679.1">
    <property type="nucleotide sequence ID" value="NZ_JAINUL010000001.1"/>
</dbReference>
<dbReference type="InterPro" id="IPR016047">
    <property type="entry name" value="M23ase_b-sheet_dom"/>
</dbReference>
<dbReference type="InterPro" id="IPR010618">
    <property type="entry name" value="RPF"/>
</dbReference>
<dbReference type="Gene3D" id="2.70.70.10">
    <property type="entry name" value="Glucose Permease (Domain IIA)"/>
    <property type="match status" value="1"/>
</dbReference>
<feature type="domain" description="Resuscitation-promoting factor core lysozyme-like" evidence="7">
    <location>
        <begin position="38"/>
        <end position="113"/>
    </location>
</feature>
<dbReference type="InterPro" id="IPR023346">
    <property type="entry name" value="Lysozyme-like_dom_sf"/>
</dbReference>
<dbReference type="SUPFAM" id="SSF53955">
    <property type="entry name" value="Lysozyme-like"/>
    <property type="match status" value="1"/>
</dbReference>
<dbReference type="CDD" id="cd00118">
    <property type="entry name" value="LysM"/>
    <property type="match status" value="1"/>
</dbReference>
<feature type="region of interest" description="Disordered" evidence="3">
    <location>
        <begin position="121"/>
        <end position="153"/>
    </location>
</feature>
<accession>A0ABS8EHU9</accession>
<comment type="caution">
    <text evidence="8">The sequence shown here is derived from an EMBL/GenBank/DDBJ whole genome shotgun (WGS) entry which is preliminary data.</text>
</comment>
<dbReference type="Pfam" id="PF06737">
    <property type="entry name" value="Transglycosylas"/>
    <property type="match status" value="1"/>
</dbReference>
<evidence type="ECO:0000256" key="4">
    <source>
        <dbReference type="SAM" id="SignalP"/>
    </source>
</evidence>
<dbReference type="Pfam" id="PF01476">
    <property type="entry name" value="LysM"/>
    <property type="match status" value="1"/>
</dbReference>
<comment type="similarity">
    <text evidence="1">Belongs to the transglycosylase family. Rpf subfamily.</text>
</comment>
<feature type="chain" id="PRO_5045954982" evidence="4">
    <location>
        <begin position="38"/>
        <end position="463"/>
    </location>
</feature>
<evidence type="ECO:0000259" key="7">
    <source>
        <dbReference type="Pfam" id="PF06737"/>
    </source>
</evidence>
<dbReference type="CDD" id="cd12797">
    <property type="entry name" value="M23_peptidase"/>
    <property type="match status" value="1"/>
</dbReference>